<feature type="transmembrane region" description="Helical" evidence="1">
    <location>
        <begin position="155"/>
        <end position="180"/>
    </location>
</feature>
<keyword evidence="3" id="KW-1185">Reference proteome</keyword>
<feature type="transmembrane region" description="Helical" evidence="1">
    <location>
        <begin position="21"/>
        <end position="40"/>
    </location>
</feature>
<evidence type="ECO:0000256" key="1">
    <source>
        <dbReference type="SAM" id="Phobius"/>
    </source>
</evidence>
<gene>
    <name evidence="2" type="ORF">J2Z44_001424</name>
</gene>
<feature type="transmembrane region" description="Helical" evidence="1">
    <location>
        <begin position="230"/>
        <end position="252"/>
    </location>
</feature>
<dbReference type="EMBL" id="JAGGLL010000009">
    <property type="protein sequence ID" value="MBP2021628.1"/>
    <property type="molecule type" value="Genomic_DNA"/>
</dbReference>
<keyword evidence="1" id="KW-0472">Membrane</keyword>
<name>A0ABS4K1I6_9CLOT</name>
<dbReference type="Proteomes" id="UP001519308">
    <property type="component" value="Unassembled WGS sequence"/>
</dbReference>
<evidence type="ECO:0000313" key="2">
    <source>
        <dbReference type="EMBL" id="MBP2021628.1"/>
    </source>
</evidence>
<sequence>MRNFMNMFSTDLYKAIKSWRFLAGVLGTVFVYLLIIKPEIGLGSDVLYLYRISVGFIGVYHLMFILMCTIPYSTSFCMDFNSKNIKYSVVRSSVSSYSWSKVLSCAITGGLALALGTLIFILGASFFRPLVDSTKEISDAYLATTGGELLSQGEYILYFSIYICLSFLKGFLWSVVGLLISAYIPNIFVALSSPFILAYVYRGIAGAFHIKFNVERICNGAVGNFIGGSTWLTLTVGILKIIGITFLLGMAFNRKVKRRIANE</sequence>
<dbReference type="RefSeq" id="WP_021284090.1">
    <property type="nucleotide sequence ID" value="NZ_JAGGLL010000009.1"/>
</dbReference>
<keyword evidence="1" id="KW-1133">Transmembrane helix</keyword>
<keyword evidence="1" id="KW-0812">Transmembrane</keyword>
<protein>
    <recommendedName>
        <fullName evidence="4">ABC transporter permease</fullName>
    </recommendedName>
</protein>
<evidence type="ECO:0000313" key="3">
    <source>
        <dbReference type="Proteomes" id="UP001519308"/>
    </source>
</evidence>
<accession>A0ABS4K1I6</accession>
<comment type="caution">
    <text evidence="2">The sequence shown here is derived from an EMBL/GenBank/DDBJ whole genome shotgun (WGS) entry which is preliminary data.</text>
</comment>
<feature type="transmembrane region" description="Helical" evidence="1">
    <location>
        <begin position="187"/>
        <end position="210"/>
    </location>
</feature>
<evidence type="ECO:0008006" key="4">
    <source>
        <dbReference type="Google" id="ProtNLM"/>
    </source>
</evidence>
<proteinExistence type="predicted"/>
<reference evidence="2 3" key="1">
    <citation type="submission" date="2021-03" db="EMBL/GenBank/DDBJ databases">
        <title>Genomic Encyclopedia of Type Strains, Phase IV (KMG-IV): sequencing the most valuable type-strain genomes for metagenomic binning, comparative biology and taxonomic classification.</title>
        <authorList>
            <person name="Goeker M."/>
        </authorList>
    </citation>
    <scope>NUCLEOTIDE SEQUENCE [LARGE SCALE GENOMIC DNA]</scope>
    <source>
        <strain evidence="2 3">DSM 28650</strain>
    </source>
</reference>
<organism evidence="2 3">
    <name type="scientific">Clostridium punense</name>
    <dbReference type="NCBI Taxonomy" id="1054297"/>
    <lineage>
        <taxon>Bacteria</taxon>
        <taxon>Bacillati</taxon>
        <taxon>Bacillota</taxon>
        <taxon>Clostridia</taxon>
        <taxon>Eubacteriales</taxon>
        <taxon>Clostridiaceae</taxon>
        <taxon>Clostridium</taxon>
    </lineage>
</organism>
<feature type="transmembrane region" description="Helical" evidence="1">
    <location>
        <begin position="102"/>
        <end position="127"/>
    </location>
</feature>
<feature type="transmembrane region" description="Helical" evidence="1">
    <location>
        <begin position="60"/>
        <end position="81"/>
    </location>
</feature>